<dbReference type="PANTHER" id="PTHR31354:SF7">
    <property type="entry name" value="OS09G0392000 PROTEIN"/>
    <property type="match status" value="1"/>
</dbReference>
<proteinExistence type="predicted"/>
<sequence>MSKTPKLTLLIICILGLGLGFGETLTIPFSVNDVLPVLPRQISWPVLNNLHSAVDLLPSFVGSVIPDDDSVLQWKGACFYENSAQLEFVDGGDKGLGGGVLRLNTSSAHSWSCMDLYVFATPYRVTWDYYFASSEHTLKIESWEEAAELEYVKQHGISVFLMPSGMLGTLLSLVDVLPLFSNSAWGQHSNLAFLKNHMGATFEKRPQPWQTTINPDDVHSGDFLALSKIRGRWGGFETLEKWVTGAFAGHTAVCLKDDDGKLWVAESGHENEKGEEIIAIVPWAEWWELSLKDGSNPQIALLPLHPDVRANFNATAAWEYARSMAGKPYGYHNMIFSWIDTIGDNYPPPLDAHLVVSVMSMWTRIQPDYAANMWNEALNKRLGTEGLDLYEILRETESRGMTFDQLLTIPEQDEWVYSDGKSTTCVSFILSMYKEAGVFGPLASSIQVTEFTIRDAYILKIFENNVTRLPSWCNTENGRLPFCQILGEYRMELPGYNTIEPYAKMNENCPSLPPHYQRPLKC</sequence>
<dbReference type="Proteomes" id="UP001443914">
    <property type="component" value="Unassembled WGS sequence"/>
</dbReference>
<reference evidence="1" key="1">
    <citation type="submission" date="2024-03" db="EMBL/GenBank/DDBJ databases">
        <title>WGS assembly of Saponaria officinalis var. Norfolk2.</title>
        <authorList>
            <person name="Jenkins J."/>
            <person name="Shu S."/>
            <person name="Grimwood J."/>
            <person name="Barry K."/>
            <person name="Goodstein D."/>
            <person name="Schmutz J."/>
            <person name="Leebens-Mack J."/>
            <person name="Osbourn A."/>
        </authorList>
    </citation>
    <scope>NUCLEOTIDE SEQUENCE [LARGE SCALE GENOMIC DNA]</scope>
    <source>
        <strain evidence="1">JIC</strain>
    </source>
</reference>
<comment type="caution">
    <text evidence="1">The sequence shown here is derived from an EMBL/GenBank/DDBJ whole genome shotgun (WGS) entry which is preliminary data.</text>
</comment>
<keyword evidence="2" id="KW-1185">Reference proteome</keyword>
<evidence type="ECO:0000313" key="1">
    <source>
        <dbReference type="EMBL" id="KAK9750882.1"/>
    </source>
</evidence>
<organism evidence="1 2">
    <name type="scientific">Saponaria officinalis</name>
    <name type="common">Common soapwort</name>
    <name type="synonym">Lychnis saponaria</name>
    <dbReference type="NCBI Taxonomy" id="3572"/>
    <lineage>
        <taxon>Eukaryota</taxon>
        <taxon>Viridiplantae</taxon>
        <taxon>Streptophyta</taxon>
        <taxon>Embryophyta</taxon>
        <taxon>Tracheophyta</taxon>
        <taxon>Spermatophyta</taxon>
        <taxon>Magnoliopsida</taxon>
        <taxon>eudicotyledons</taxon>
        <taxon>Gunneridae</taxon>
        <taxon>Pentapetalae</taxon>
        <taxon>Caryophyllales</taxon>
        <taxon>Caryophyllaceae</taxon>
        <taxon>Caryophylleae</taxon>
        <taxon>Saponaria</taxon>
    </lineage>
</organism>
<evidence type="ECO:0000313" key="2">
    <source>
        <dbReference type="Proteomes" id="UP001443914"/>
    </source>
</evidence>
<dbReference type="AlphaFoldDB" id="A0AAW1MX48"/>
<dbReference type="EMBL" id="JBDFQZ010000002">
    <property type="protein sequence ID" value="KAK9750882.1"/>
    <property type="molecule type" value="Genomic_DNA"/>
</dbReference>
<dbReference type="Gene3D" id="3.90.1720.10">
    <property type="entry name" value="endopeptidase domain like (from Nostoc punctiforme)"/>
    <property type="match status" value="1"/>
</dbReference>
<dbReference type="PANTHER" id="PTHR31354">
    <property type="entry name" value="OS01G0793500 PROTEIN"/>
    <property type="match status" value="1"/>
</dbReference>
<accession>A0AAW1MX48</accession>
<protein>
    <submittedName>
        <fullName evidence="1">Uncharacterized protein</fullName>
    </submittedName>
</protein>
<name>A0AAW1MX48_SAPOF</name>
<gene>
    <name evidence="1" type="ORF">RND81_02G228200</name>
</gene>